<name>A0AAD9MPX2_9ANNE</name>
<keyword evidence="3 6" id="KW-0561">Oxygen transport</keyword>
<dbReference type="Proteomes" id="UP001208570">
    <property type="component" value="Unassembled WGS sequence"/>
</dbReference>
<reference evidence="8" key="1">
    <citation type="journal article" date="2023" name="Mol. Biol. Evol.">
        <title>Third-Generation Sequencing Reveals the Adaptive Role of the Epigenome in Three Deep-Sea Polychaetes.</title>
        <authorList>
            <person name="Perez M."/>
            <person name="Aroh O."/>
            <person name="Sun Y."/>
            <person name="Lan Y."/>
            <person name="Juniper S.K."/>
            <person name="Young C.R."/>
            <person name="Angers B."/>
            <person name="Qian P.Y."/>
        </authorList>
    </citation>
    <scope>NUCLEOTIDE SEQUENCE</scope>
    <source>
        <strain evidence="8">P08H-3</strain>
    </source>
</reference>
<dbReference type="InterPro" id="IPR012292">
    <property type="entry name" value="Globin/Proto"/>
</dbReference>
<dbReference type="CDD" id="cd01040">
    <property type="entry name" value="Mb-like"/>
    <property type="match status" value="1"/>
</dbReference>
<accession>A0AAD9MPX2</accession>
<dbReference type="PANTHER" id="PTHR46458">
    <property type="entry name" value="BLR2807 PROTEIN"/>
    <property type="match status" value="1"/>
</dbReference>
<dbReference type="SUPFAM" id="SSF46458">
    <property type="entry name" value="Globin-like"/>
    <property type="match status" value="1"/>
</dbReference>
<keyword evidence="9" id="KW-1185">Reference proteome</keyword>
<evidence type="ECO:0000313" key="9">
    <source>
        <dbReference type="Proteomes" id="UP001208570"/>
    </source>
</evidence>
<dbReference type="AlphaFoldDB" id="A0AAD9MPX2"/>
<evidence type="ECO:0000259" key="7">
    <source>
        <dbReference type="PROSITE" id="PS01033"/>
    </source>
</evidence>
<dbReference type="GO" id="GO:0019825">
    <property type="term" value="F:oxygen binding"/>
    <property type="evidence" value="ECO:0007669"/>
    <property type="project" value="InterPro"/>
</dbReference>
<comment type="similarity">
    <text evidence="6">Belongs to the globin family.</text>
</comment>
<evidence type="ECO:0000256" key="3">
    <source>
        <dbReference type="ARBA" id="ARBA00022621"/>
    </source>
</evidence>
<dbReference type="Pfam" id="PF00042">
    <property type="entry name" value="Globin"/>
    <property type="match status" value="1"/>
</dbReference>
<keyword evidence="2 6" id="KW-0349">Heme</keyword>
<dbReference type="PROSITE" id="PS01033">
    <property type="entry name" value="GLOBIN"/>
    <property type="match status" value="1"/>
</dbReference>
<dbReference type="GO" id="GO:0005344">
    <property type="term" value="F:oxygen carrier activity"/>
    <property type="evidence" value="ECO:0007669"/>
    <property type="project" value="UniProtKB-KW"/>
</dbReference>
<evidence type="ECO:0000256" key="6">
    <source>
        <dbReference type="RuleBase" id="RU000356"/>
    </source>
</evidence>
<comment type="caution">
    <text evidence="8">The sequence shown here is derived from an EMBL/GenBank/DDBJ whole genome shotgun (WGS) entry which is preliminary data.</text>
</comment>
<dbReference type="InterPro" id="IPR050532">
    <property type="entry name" value="Globin-like_OT"/>
</dbReference>
<dbReference type="GO" id="GO:0020037">
    <property type="term" value="F:heme binding"/>
    <property type="evidence" value="ECO:0007669"/>
    <property type="project" value="InterPro"/>
</dbReference>
<sequence>MGCGVSTAVQPAKKKPSCGECLDTDNFSLHQRRLVLRTWRHLAEDIPGHGSMVFLKVFEMEPAVKEIFPCRGVPDERLPFDPNFKGHASRFMQAVGAVMDNIEDPEKTLNEILISMGRQHRYYKGFKMTYFEAFVGGMVYTWERVLGERFSGDTRNAWIVVFNFIKCNMVKGYRMEMSRKVV</sequence>
<dbReference type="GO" id="GO:0046872">
    <property type="term" value="F:metal ion binding"/>
    <property type="evidence" value="ECO:0007669"/>
    <property type="project" value="UniProtKB-KW"/>
</dbReference>
<dbReference type="InterPro" id="IPR044399">
    <property type="entry name" value="Mb-like_M"/>
</dbReference>
<evidence type="ECO:0000256" key="2">
    <source>
        <dbReference type="ARBA" id="ARBA00022617"/>
    </source>
</evidence>
<keyword evidence="4" id="KW-0479">Metal-binding</keyword>
<evidence type="ECO:0000313" key="8">
    <source>
        <dbReference type="EMBL" id="KAK2141055.1"/>
    </source>
</evidence>
<evidence type="ECO:0000256" key="4">
    <source>
        <dbReference type="ARBA" id="ARBA00022723"/>
    </source>
</evidence>
<proteinExistence type="inferred from homology"/>
<feature type="domain" description="Globin" evidence="7">
    <location>
        <begin position="26"/>
        <end position="174"/>
    </location>
</feature>
<evidence type="ECO:0000256" key="1">
    <source>
        <dbReference type="ARBA" id="ARBA00022448"/>
    </source>
</evidence>
<dbReference type="Gene3D" id="1.10.490.10">
    <property type="entry name" value="Globins"/>
    <property type="match status" value="1"/>
</dbReference>
<dbReference type="PANTHER" id="PTHR46458:SF1">
    <property type="entry name" value="GEO09476P1"/>
    <property type="match status" value="1"/>
</dbReference>
<dbReference type="InterPro" id="IPR000971">
    <property type="entry name" value="Globin"/>
</dbReference>
<organism evidence="8 9">
    <name type="scientific">Paralvinella palmiformis</name>
    <dbReference type="NCBI Taxonomy" id="53620"/>
    <lineage>
        <taxon>Eukaryota</taxon>
        <taxon>Metazoa</taxon>
        <taxon>Spiralia</taxon>
        <taxon>Lophotrochozoa</taxon>
        <taxon>Annelida</taxon>
        <taxon>Polychaeta</taxon>
        <taxon>Sedentaria</taxon>
        <taxon>Canalipalpata</taxon>
        <taxon>Terebellida</taxon>
        <taxon>Terebelliformia</taxon>
        <taxon>Alvinellidae</taxon>
        <taxon>Paralvinella</taxon>
    </lineage>
</organism>
<keyword evidence="5" id="KW-0408">Iron</keyword>
<dbReference type="EMBL" id="JAODUP010001172">
    <property type="protein sequence ID" value="KAK2141055.1"/>
    <property type="molecule type" value="Genomic_DNA"/>
</dbReference>
<protein>
    <recommendedName>
        <fullName evidence="7">Globin domain-containing protein</fullName>
    </recommendedName>
</protein>
<keyword evidence="1 6" id="KW-0813">Transport</keyword>
<gene>
    <name evidence="8" type="ORF">LSH36_1170g00001</name>
</gene>
<dbReference type="InterPro" id="IPR009050">
    <property type="entry name" value="Globin-like_sf"/>
</dbReference>
<evidence type="ECO:0000256" key="5">
    <source>
        <dbReference type="ARBA" id="ARBA00023004"/>
    </source>
</evidence>